<name>A0A5J4T7Q3_9EUKA</name>
<feature type="region of interest" description="Disordered" evidence="1">
    <location>
        <begin position="1"/>
        <end position="45"/>
    </location>
</feature>
<organism evidence="2 3">
    <name type="scientific">Streblomastix strix</name>
    <dbReference type="NCBI Taxonomy" id="222440"/>
    <lineage>
        <taxon>Eukaryota</taxon>
        <taxon>Metamonada</taxon>
        <taxon>Preaxostyla</taxon>
        <taxon>Oxymonadida</taxon>
        <taxon>Streblomastigidae</taxon>
        <taxon>Streblomastix</taxon>
    </lineage>
</organism>
<proteinExistence type="predicted"/>
<feature type="compositionally biased region" description="Polar residues" evidence="1">
    <location>
        <begin position="1"/>
        <end position="39"/>
    </location>
</feature>
<evidence type="ECO:0000256" key="1">
    <source>
        <dbReference type="SAM" id="MobiDB-lite"/>
    </source>
</evidence>
<gene>
    <name evidence="2" type="ORF">EZS28_050431</name>
</gene>
<comment type="caution">
    <text evidence="2">The sequence shown here is derived from an EMBL/GenBank/DDBJ whole genome shotgun (WGS) entry which is preliminary data.</text>
</comment>
<sequence length="117" mass="13425">AETDELSTISTPRRNDNILSSTDPSMSPIEQQTSSIQNDQDGKQIAKHIRQRSFEVRKQYLQQQQGQPQNTNLRISQKKNELRVDVESLVIWESVYLQPIGAMLSLLSEEQNQTDLI</sequence>
<dbReference type="EMBL" id="SNRW01037010">
    <property type="protein sequence ID" value="KAA6354042.1"/>
    <property type="molecule type" value="Genomic_DNA"/>
</dbReference>
<reference evidence="2 3" key="1">
    <citation type="submission" date="2019-03" db="EMBL/GenBank/DDBJ databases">
        <title>Single cell metagenomics reveals metabolic interactions within the superorganism composed of flagellate Streblomastix strix and complex community of Bacteroidetes bacteria on its surface.</title>
        <authorList>
            <person name="Treitli S.C."/>
            <person name="Kolisko M."/>
            <person name="Husnik F."/>
            <person name="Keeling P."/>
            <person name="Hampl V."/>
        </authorList>
    </citation>
    <scope>NUCLEOTIDE SEQUENCE [LARGE SCALE GENOMIC DNA]</scope>
    <source>
        <strain evidence="2">ST1C</strain>
    </source>
</reference>
<dbReference type="Proteomes" id="UP000324800">
    <property type="component" value="Unassembled WGS sequence"/>
</dbReference>
<accession>A0A5J4T7Q3</accession>
<dbReference type="AlphaFoldDB" id="A0A5J4T7Q3"/>
<evidence type="ECO:0000313" key="3">
    <source>
        <dbReference type="Proteomes" id="UP000324800"/>
    </source>
</evidence>
<feature type="non-terminal residue" evidence="2">
    <location>
        <position position="1"/>
    </location>
</feature>
<evidence type="ECO:0000313" key="2">
    <source>
        <dbReference type="EMBL" id="KAA6354042.1"/>
    </source>
</evidence>
<protein>
    <submittedName>
        <fullName evidence="2">Uncharacterized protein</fullName>
    </submittedName>
</protein>